<feature type="compositionally biased region" description="Basic residues" evidence="1">
    <location>
        <begin position="1"/>
        <end position="19"/>
    </location>
</feature>
<evidence type="ECO:0000313" key="3">
    <source>
        <dbReference type="Proteomes" id="UP000198460"/>
    </source>
</evidence>
<feature type="compositionally biased region" description="Basic residues" evidence="1">
    <location>
        <begin position="70"/>
        <end position="79"/>
    </location>
</feature>
<protein>
    <submittedName>
        <fullName evidence="2">Uncharacterized protein</fullName>
    </submittedName>
</protein>
<reference evidence="2 3" key="1">
    <citation type="submission" date="2017-04" db="EMBL/GenBank/DDBJ databases">
        <authorList>
            <person name="Afonso C.L."/>
            <person name="Miller P.J."/>
            <person name="Scott M.A."/>
            <person name="Spackman E."/>
            <person name="Goraichik I."/>
            <person name="Dimitrov K.M."/>
            <person name="Suarez D.L."/>
            <person name="Swayne D.E."/>
        </authorList>
    </citation>
    <scope>NUCLEOTIDE SEQUENCE [LARGE SCALE GENOMIC DNA]</scope>
    <source>
        <strain evidence="2">LMG 28154</strain>
    </source>
</reference>
<organism evidence="2 3">
    <name type="scientific">Burkholderia singularis</name>
    <dbReference type="NCBI Taxonomy" id="1503053"/>
    <lineage>
        <taxon>Bacteria</taxon>
        <taxon>Pseudomonadati</taxon>
        <taxon>Pseudomonadota</taxon>
        <taxon>Betaproteobacteria</taxon>
        <taxon>Burkholderiales</taxon>
        <taxon>Burkholderiaceae</taxon>
        <taxon>Burkholderia</taxon>
        <taxon>pseudomallei group</taxon>
    </lineage>
</organism>
<accession>A0A238HCH7</accession>
<evidence type="ECO:0000313" key="2">
    <source>
        <dbReference type="EMBL" id="SMG02765.1"/>
    </source>
</evidence>
<gene>
    <name evidence="2" type="ORF">BSIN_3463</name>
</gene>
<evidence type="ECO:0000256" key="1">
    <source>
        <dbReference type="SAM" id="MobiDB-lite"/>
    </source>
</evidence>
<sequence>MHAARRVLRAAHRHGRRAPLRPPRSAHYVFNSRIFAASSEPARPARFASRMTKQPPPAARHIALADHLPPQRHRRTPLR</sequence>
<dbReference type="EMBL" id="FXAN01000110">
    <property type="protein sequence ID" value="SMG02765.1"/>
    <property type="molecule type" value="Genomic_DNA"/>
</dbReference>
<name>A0A238HCH7_9BURK</name>
<dbReference type="AlphaFoldDB" id="A0A238HCH7"/>
<feature type="region of interest" description="Disordered" evidence="1">
    <location>
        <begin position="41"/>
        <end position="79"/>
    </location>
</feature>
<feature type="region of interest" description="Disordered" evidence="1">
    <location>
        <begin position="1"/>
        <end position="24"/>
    </location>
</feature>
<dbReference type="Proteomes" id="UP000198460">
    <property type="component" value="Unassembled WGS sequence"/>
</dbReference>
<proteinExistence type="predicted"/>